<dbReference type="Proteomes" id="UP000799302">
    <property type="component" value="Unassembled WGS sequence"/>
</dbReference>
<dbReference type="GO" id="GO:0051536">
    <property type="term" value="F:iron-sulfur cluster binding"/>
    <property type="evidence" value="ECO:0007669"/>
    <property type="project" value="UniProtKB-KW"/>
</dbReference>
<evidence type="ECO:0000256" key="5">
    <source>
        <dbReference type="ARBA" id="ARBA00023004"/>
    </source>
</evidence>
<dbReference type="AlphaFoldDB" id="A0A6A6UGU6"/>
<evidence type="ECO:0000256" key="4">
    <source>
        <dbReference type="ARBA" id="ARBA00022723"/>
    </source>
</evidence>
<dbReference type="InterPro" id="IPR010014">
    <property type="entry name" value="DHP2"/>
</dbReference>
<sequence length="580" mass="63423">MAEINIHPIAPPVLSTPETHIFEEPSAPTYQTAREPLSKEEIHAVYEIQRTLNEIQEGKWRRIALQFEDSMLPDAGRVYDILKAKLSQTTPNSQEDQPNQPSQPDLENLSIQEQGQDTLQELSLFVLGDTSYGACCVDEIAAEHVDAQVVVHYGRACLSPTARLPVIYVYTTKPLDSETVVQTFKDTYAGREQKVIIVSDLPYYSHQDTITMKLEHEGYQNVFATKVLHNPSSPIPNRTIPEEADLNGNILKEYDIFHIGEPPAALLLTLSSRVYSIHIYTPSTSTPNRAALRASTAIALRKRYALITSLSAVGIYGILINTLSVANYLPMVEHVKAQISAAGKKHYTFVVGKVNAAKIANFAEIGGWVVIGCWESSLVESSDFYRPLITPFELRLALLSDEERTWTGAWSSDFNDVLRTAVPGATDTSNASTIAAARANDTTNATDITSQSSIEDEDPEESAPPEFDLRTGRYISHSRPMRAPPAQSAQGNTPNEGDEPGSNSLVARRPGEIVQIGGTASPGAEFLRAQRTWQGLGSDFATDFTTGSGGGAGEDEGAVVEEGRRGVARGYADGMDERRR</sequence>
<keyword evidence="7" id="KW-0963">Cytoplasm</keyword>
<dbReference type="InterPro" id="IPR042263">
    <property type="entry name" value="DPH1/DPH2_1"/>
</dbReference>
<evidence type="ECO:0000313" key="9">
    <source>
        <dbReference type="EMBL" id="KAF2670663.1"/>
    </source>
</evidence>
<protein>
    <recommendedName>
        <fullName evidence="7">2-(3-amino-3-carboxypropyl)histidine synthase subunit 2</fullName>
    </recommendedName>
</protein>
<dbReference type="UniPathway" id="UPA00559"/>
<evidence type="ECO:0000256" key="1">
    <source>
        <dbReference type="ARBA" id="ARBA00001966"/>
    </source>
</evidence>
<dbReference type="FunFam" id="3.40.50.11860:FF:000001">
    <property type="entry name" value="2-(3-amino-3-carboxypropyl)histidine synthase subunit 2"/>
    <property type="match status" value="1"/>
</dbReference>
<evidence type="ECO:0000256" key="7">
    <source>
        <dbReference type="RuleBase" id="RU364133"/>
    </source>
</evidence>
<evidence type="ECO:0000256" key="2">
    <source>
        <dbReference type="ARBA" id="ARBA00005156"/>
    </source>
</evidence>
<dbReference type="Gene3D" id="3.40.50.11840">
    <property type="entry name" value="Diphthamide synthesis DPH1/DPH2 domain 1"/>
    <property type="match status" value="1"/>
</dbReference>
<organism evidence="9 10">
    <name type="scientific">Microthyrium microscopicum</name>
    <dbReference type="NCBI Taxonomy" id="703497"/>
    <lineage>
        <taxon>Eukaryota</taxon>
        <taxon>Fungi</taxon>
        <taxon>Dikarya</taxon>
        <taxon>Ascomycota</taxon>
        <taxon>Pezizomycotina</taxon>
        <taxon>Dothideomycetes</taxon>
        <taxon>Dothideomycetes incertae sedis</taxon>
        <taxon>Microthyriales</taxon>
        <taxon>Microthyriaceae</taxon>
        <taxon>Microthyrium</taxon>
    </lineage>
</organism>
<comment type="function">
    <text evidence="7">Required for the first step of diphthamide biosynthesis, a post-translational modification of histidine which occurs in elongation factor 2. DPH1 and DPH2 transfer a 3-amino-3-carboxypropyl (ACP) group from S-adenosyl-L-methionine (SAM) to a histidine residue, the reaction is assisted by a reduction system comprising DPH3 and a NADH-dependent reductase. Facilitates the reduction of the catalytic iron-sulfur cluster found in the DPH1 subunit.</text>
</comment>
<dbReference type="SFLD" id="SFLDF00408">
    <property type="entry name" value="Diphthamide_biosynthesis_famil"/>
    <property type="match status" value="1"/>
</dbReference>
<proteinExistence type="inferred from homology"/>
<dbReference type="EMBL" id="MU004234">
    <property type="protein sequence ID" value="KAF2670663.1"/>
    <property type="molecule type" value="Genomic_DNA"/>
</dbReference>
<evidence type="ECO:0000313" key="10">
    <source>
        <dbReference type="Proteomes" id="UP000799302"/>
    </source>
</evidence>
<dbReference type="GO" id="GO:0046872">
    <property type="term" value="F:metal ion binding"/>
    <property type="evidence" value="ECO:0007669"/>
    <property type="project" value="UniProtKB-KW"/>
</dbReference>
<feature type="compositionally biased region" description="Low complexity" evidence="8">
    <location>
        <begin position="436"/>
        <end position="453"/>
    </location>
</feature>
<dbReference type="NCBIfam" id="TIGR00322">
    <property type="entry name" value="diphth2_R"/>
    <property type="match status" value="1"/>
</dbReference>
<dbReference type="SFLD" id="SFLDG01121">
    <property type="entry name" value="Diphthamide_biosynthesis"/>
    <property type="match status" value="1"/>
</dbReference>
<dbReference type="SFLD" id="SFLDS00032">
    <property type="entry name" value="Radical_SAM_3-amino-3-carboxyp"/>
    <property type="match status" value="1"/>
</dbReference>
<feature type="region of interest" description="Disordered" evidence="8">
    <location>
        <begin position="436"/>
        <end position="505"/>
    </location>
</feature>
<comment type="pathway">
    <text evidence="2 7">Protein modification; peptidyl-diphthamide biosynthesis.</text>
</comment>
<gene>
    <name evidence="9" type="ORF">BT63DRAFT_424606</name>
</gene>
<dbReference type="InterPro" id="IPR016435">
    <property type="entry name" value="DPH1/DPH2"/>
</dbReference>
<keyword evidence="6 7" id="KW-0411">Iron-sulfur</keyword>
<evidence type="ECO:0000256" key="6">
    <source>
        <dbReference type="ARBA" id="ARBA00023014"/>
    </source>
</evidence>
<dbReference type="GO" id="GO:0090560">
    <property type="term" value="F:2-(3-amino-3-carboxypropyl)histidine synthase activity"/>
    <property type="evidence" value="ECO:0007669"/>
    <property type="project" value="InterPro"/>
</dbReference>
<name>A0A6A6UGU6_9PEZI</name>
<feature type="region of interest" description="Disordered" evidence="8">
    <location>
        <begin position="538"/>
        <end position="580"/>
    </location>
</feature>
<keyword evidence="10" id="KW-1185">Reference proteome</keyword>
<keyword evidence="5 7" id="KW-0408">Iron</keyword>
<feature type="compositionally biased region" description="Acidic residues" evidence="8">
    <location>
        <begin position="454"/>
        <end position="463"/>
    </location>
</feature>
<keyword evidence="4 7" id="KW-0479">Metal-binding</keyword>
<reference evidence="9" key="1">
    <citation type="journal article" date="2020" name="Stud. Mycol.">
        <title>101 Dothideomycetes genomes: a test case for predicting lifestyles and emergence of pathogens.</title>
        <authorList>
            <person name="Haridas S."/>
            <person name="Albert R."/>
            <person name="Binder M."/>
            <person name="Bloem J."/>
            <person name="Labutti K."/>
            <person name="Salamov A."/>
            <person name="Andreopoulos B."/>
            <person name="Baker S."/>
            <person name="Barry K."/>
            <person name="Bills G."/>
            <person name="Bluhm B."/>
            <person name="Cannon C."/>
            <person name="Castanera R."/>
            <person name="Culley D."/>
            <person name="Daum C."/>
            <person name="Ezra D."/>
            <person name="Gonzalez J."/>
            <person name="Henrissat B."/>
            <person name="Kuo A."/>
            <person name="Liang C."/>
            <person name="Lipzen A."/>
            <person name="Lutzoni F."/>
            <person name="Magnuson J."/>
            <person name="Mondo S."/>
            <person name="Nolan M."/>
            <person name="Ohm R."/>
            <person name="Pangilinan J."/>
            <person name="Park H.-J."/>
            <person name="Ramirez L."/>
            <person name="Alfaro M."/>
            <person name="Sun H."/>
            <person name="Tritt A."/>
            <person name="Yoshinaga Y."/>
            <person name="Zwiers L.-H."/>
            <person name="Turgeon B."/>
            <person name="Goodwin S."/>
            <person name="Spatafora J."/>
            <person name="Crous P."/>
            <person name="Grigoriev I."/>
        </authorList>
    </citation>
    <scope>NUCLEOTIDE SEQUENCE</scope>
    <source>
        <strain evidence="9">CBS 115976</strain>
    </source>
</reference>
<dbReference type="OrthoDB" id="449241at2759"/>
<dbReference type="GO" id="GO:0017183">
    <property type="term" value="P:protein histidyl modification to diphthamide"/>
    <property type="evidence" value="ECO:0007669"/>
    <property type="project" value="UniProtKB-UniPathway"/>
</dbReference>
<evidence type="ECO:0000256" key="8">
    <source>
        <dbReference type="SAM" id="MobiDB-lite"/>
    </source>
</evidence>
<comment type="subcellular location">
    <subcellularLocation>
        <location evidence="7">Cytoplasm</location>
    </subcellularLocation>
</comment>
<dbReference type="InterPro" id="IPR042265">
    <property type="entry name" value="DPH1/DPH2_3"/>
</dbReference>
<dbReference type="Gene3D" id="3.40.50.11860">
    <property type="entry name" value="Diphthamide synthesis DPH1/DPH2 domain 3"/>
    <property type="match status" value="1"/>
</dbReference>
<dbReference type="NCBIfam" id="TIGR00272">
    <property type="entry name" value="DPH2"/>
    <property type="match status" value="1"/>
</dbReference>
<dbReference type="PANTHER" id="PTHR10762:SF2">
    <property type="entry name" value="2-(3-AMINO-3-CARBOXYPROPYL)HISTIDINE SYNTHASE SUBUNIT 2"/>
    <property type="match status" value="1"/>
</dbReference>
<dbReference type="GO" id="GO:0005737">
    <property type="term" value="C:cytoplasm"/>
    <property type="evidence" value="ECO:0007669"/>
    <property type="project" value="UniProtKB-SubCell"/>
</dbReference>
<feature type="compositionally biased region" description="Polar residues" evidence="8">
    <location>
        <begin position="487"/>
        <end position="505"/>
    </location>
</feature>
<comment type="cofactor">
    <cofactor evidence="1">
        <name>[4Fe-4S] cluster</name>
        <dbReference type="ChEBI" id="CHEBI:49883"/>
    </cofactor>
</comment>
<dbReference type="PANTHER" id="PTHR10762">
    <property type="entry name" value="DIPHTHAMIDE BIOSYNTHESIS PROTEIN"/>
    <property type="match status" value="1"/>
</dbReference>
<accession>A0A6A6UGU6</accession>
<dbReference type="Pfam" id="PF01866">
    <property type="entry name" value="Diphthamide_syn"/>
    <property type="match status" value="1"/>
</dbReference>
<evidence type="ECO:0000256" key="3">
    <source>
        <dbReference type="ARBA" id="ARBA00006179"/>
    </source>
</evidence>
<comment type="similarity">
    <text evidence="3 7">Belongs to the DPH1/DPH2 family. DPH2 subfamily.</text>
</comment>